<dbReference type="InterPro" id="IPR000515">
    <property type="entry name" value="MetI-like"/>
</dbReference>
<dbReference type="SUPFAM" id="SSF161098">
    <property type="entry name" value="MetI-like"/>
    <property type="match status" value="1"/>
</dbReference>
<comment type="caution">
    <text evidence="9">The sequence shown here is derived from an EMBL/GenBank/DDBJ whole genome shotgun (WGS) entry which is preliminary data.</text>
</comment>
<dbReference type="Gene3D" id="1.10.3720.10">
    <property type="entry name" value="MetI-like"/>
    <property type="match status" value="1"/>
</dbReference>
<evidence type="ECO:0000256" key="5">
    <source>
        <dbReference type="ARBA" id="ARBA00022989"/>
    </source>
</evidence>
<dbReference type="EMBL" id="JAYWLC010000021">
    <property type="protein sequence ID" value="MER5173598.1"/>
    <property type="molecule type" value="Genomic_DNA"/>
</dbReference>
<reference evidence="9 10" key="1">
    <citation type="submission" date="2024-06" db="EMBL/GenBank/DDBJ databases">
        <title>Thioclava kandeliae sp. nov. from a rhizosphere soil sample of Kandelia candel in a mangrove.</title>
        <authorList>
            <person name="Mu T."/>
        </authorList>
    </citation>
    <scope>NUCLEOTIDE SEQUENCE [LARGE SCALE GENOMIC DNA]</scope>
    <source>
        <strain evidence="9 10">CPCC 100088</strain>
    </source>
</reference>
<dbReference type="RefSeq" id="WP_350938975.1">
    <property type="nucleotide sequence ID" value="NZ_JAYWLC010000021.1"/>
</dbReference>
<name>A0ABV1SL19_9RHOB</name>
<evidence type="ECO:0000256" key="3">
    <source>
        <dbReference type="ARBA" id="ARBA00022475"/>
    </source>
</evidence>
<comment type="subcellular location">
    <subcellularLocation>
        <location evidence="1 7">Cell membrane</location>
        <topology evidence="1 7">Multi-pass membrane protein</topology>
    </subcellularLocation>
</comment>
<dbReference type="Pfam" id="PF00528">
    <property type="entry name" value="BPD_transp_1"/>
    <property type="match status" value="1"/>
</dbReference>
<feature type="transmembrane region" description="Helical" evidence="7">
    <location>
        <begin position="93"/>
        <end position="113"/>
    </location>
</feature>
<feature type="transmembrane region" description="Helical" evidence="7">
    <location>
        <begin position="188"/>
        <end position="213"/>
    </location>
</feature>
<feature type="transmembrane region" description="Helical" evidence="7">
    <location>
        <begin position="59"/>
        <end position="81"/>
    </location>
</feature>
<keyword evidence="3" id="KW-1003">Cell membrane</keyword>
<organism evidence="9 10">
    <name type="scientific">Thioclava kandeliae</name>
    <dbReference type="NCBI Taxonomy" id="3070818"/>
    <lineage>
        <taxon>Bacteria</taxon>
        <taxon>Pseudomonadati</taxon>
        <taxon>Pseudomonadota</taxon>
        <taxon>Alphaproteobacteria</taxon>
        <taxon>Rhodobacterales</taxon>
        <taxon>Paracoccaceae</taxon>
        <taxon>Thioclava</taxon>
    </lineage>
</organism>
<protein>
    <submittedName>
        <fullName evidence="9">Sugar ABC transporter permease</fullName>
    </submittedName>
</protein>
<sequence>MALWPTWIIVLAAYVGTMIWTVGISFTPSKLVPEMVFAGGKQYERLFHTSRWMNSVDNMLVFGVLFVVASLVLGTLMAIALDRKIALEGTIRTIYLYPYSLSFIVTGVVWRWMMDPTLGIQKTLNDLGWTSFRFDWVVDPDKAIYAVVLAAVWQSAGLVMALMLAGLRGVDPDLWKAIKVDGIPIWRGYVSIVLPTLRPIVVTAVVLLGLGVVKSYDLVVALTNGGPGMATDVPAKFIMDFLFLRSNIAFASAAATVMLVTVAIAIAPWIYVVYIRKR</sequence>
<feature type="transmembrane region" description="Helical" evidence="7">
    <location>
        <begin position="143"/>
        <end position="167"/>
    </location>
</feature>
<feature type="transmembrane region" description="Helical" evidence="7">
    <location>
        <begin position="7"/>
        <end position="26"/>
    </location>
</feature>
<keyword evidence="2 7" id="KW-0813">Transport</keyword>
<dbReference type="PANTHER" id="PTHR30193">
    <property type="entry name" value="ABC TRANSPORTER PERMEASE PROTEIN"/>
    <property type="match status" value="1"/>
</dbReference>
<evidence type="ECO:0000256" key="7">
    <source>
        <dbReference type="RuleBase" id="RU363032"/>
    </source>
</evidence>
<gene>
    <name evidence="9" type="ORF">VSX56_17675</name>
</gene>
<dbReference type="InterPro" id="IPR051393">
    <property type="entry name" value="ABC_transporter_permease"/>
</dbReference>
<evidence type="ECO:0000256" key="1">
    <source>
        <dbReference type="ARBA" id="ARBA00004651"/>
    </source>
</evidence>
<accession>A0ABV1SL19</accession>
<evidence type="ECO:0000313" key="10">
    <source>
        <dbReference type="Proteomes" id="UP001438953"/>
    </source>
</evidence>
<evidence type="ECO:0000256" key="6">
    <source>
        <dbReference type="ARBA" id="ARBA00023136"/>
    </source>
</evidence>
<evidence type="ECO:0000256" key="2">
    <source>
        <dbReference type="ARBA" id="ARBA00022448"/>
    </source>
</evidence>
<dbReference type="InterPro" id="IPR035906">
    <property type="entry name" value="MetI-like_sf"/>
</dbReference>
<keyword evidence="5 7" id="KW-1133">Transmembrane helix</keyword>
<evidence type="ECO:0000313" key="9">
    <source>
        <dbReference type="EMBL" id="MER5173598.1"/>
    </source>
</evidence>
<keyword evidence="4 7" id="KW-0812">Transmembrane</keyword>
<dbReference type="PROSITE" id="PS50928">
    <property type="entry name" value="ABC_TM1"/>
    <property type="match status" value="1"/>
</dbReference>
<feature type="transmembrane region" description="Helical" evidence="7">
    <location>
        <begin position="248"/>
        <end position="274"/>
    </location>
</feature>
<dbReference type="Proteomes" id="UP001438953">
    <property type="component" value="Unassembled WGS sequence"/>
</dbReference>
<keyword evidence="10" id="KW-1185">Reference proteome</keyword>
<proteinExistence type="inferred from homology"/>
<dbReference type="PANTHER" id="PTHR30193:SF42">
    <property type="entry name" value="ABC TRANSPORTER PERMEASE PROTEIN"/>
    <property type="match status" value="1"/>
</dbReference>
<comment type="similarity">
    <text evidence="7">Belongs to the binding-protein-dependent transport system permease family.</text>
</comment>
<evidence type="ECO:0000259" key="8">
    <source>
        <dbReference type="PROSITE" id="PS50928"/>
    </source>
</evidence>
<evidence type="ECO:0000256" key="4">
    <source>
        <dbReference type="ARBA" id="ARBA00022692"/>
    </source>
</evidence>
<keyword evidence="6 7" id="KW-0472">Membrane</keyword>
<feature type="domain" description="ABC transmembrane type-1" evidence="8">
    <location>
        <begin position="56"/>
        <end position="271"/>
    </location>
</feature>